<proteinExistence type="predicted"/>
<dbReference type="SMART" id="SM00450">
    <property type="entry name" value="RHOD"/>
    <property type="match status" value="1"/>
</dbReference>
<evidence type="ECO:0000313" key="4">
    <source>
        <dbReference type="Proteomes" id="UP000460157"/>
    </source>
</evidence>
<dbReference type="PROSITE" id="PS50206">
    <property type="entry name" value="RHODANESE_3"/>
    <property type="match status" value="1"/>
</dbReference>
<feature type="transmembrane region" description="Helical" evidence="1">
    <location>
        <begin position="141"/>
        <end position="165"/>
    </location>
</feature>
<reference evidence="3 4" key="1">
    <citation type="submission" date="2019-12" db="EMBL/GenBank/DDBJ databases">
        <title>Nesterenkonia muleiensis sp. nov., a novel actinobacterium isolated from sap of Populus euphratica.</title>
        <authorList>
            <person name="Wang R."/>
        </authorList>
    </citation>
    <scope>NUCLEOTIDE SEQUENCE [LARGE SCALE GENOMIC DNA]</scope>
    <source>
        <strain evidence="3 4">F10</strain>
    </source>
</reference>
<evidence type="ECO:0000256" key="1">
    <source>
        <dbReference type="SAM" id="Phobius"/>
    </source>
</evidence>
<evidence type="ECO:0000259" key="2">
    <source>
        <dbReference type="PROSITE" id="PS50206"/>
    </source>
</evidence>
<dbReference type="EMBL" id="WRPM01000043">
    <property type="protein sequence ID" value="MVT25945.1"/>
    <property type="molecule type" value="Genomic_DNA"/>
</dbReference>
<dbReference type="RefSeq" id="WP_157322429.1">
    <property type="nucleotide sequence ID" value="NZ_BMFX01000046.1"/>
</dbReference>
<dbReference type="InterPro" id="IPR021309">
    <property type="entry name" value="YgaP-like_TM"/>
</dbReference>
<gene>
    <name evidence="3" type="ORF">GNZ21_06165</name>
</gene>
<dbReference type="Pfam" id="PF11127">
    <property type="entry name" value="YgaP-like_TM"/>
    <property type="match status" value="1"/>
</dbReference>
<dbReference type="SUPFAM" id="SSF52821">
    <property type="entry name" value="Rhodanese/Cell cycle control phosphatase"/>
    <property type="match status" value="1"/>
</dbReference>
<dbReference type="AlphaFoldDB" id="A0A7K1UHK1"/>
<dbReference type="Pfam" id="PF00581">
    <property type="entry name" value="Rhodanese"/>
    <property type="match status" value="1"/>
</dbReference>
<dbReference type="InterPro" id="IPR001763">
    <property type="entry name" value="Rhodanese-like_dom"/>
</dbReference>
<keyword evidence="1" id="KW-0812">Transmembrane</keyword>
<dbReference type="CDD" id="cd00158">
    <property type="entry name" value="RHOD"/>
    <property type="match status" value="1"/>
</dbReference>
<evidence type="ECO:0000313" key="3">
    <source>
        <dbReference type="EMBL" id="MVT25945.1"/>
    </source>
</evidence>
<keyword evidence="1" id="KW-1133">Transmembrane helix</keyword>
<keyword evidence="1" id="KW-0472">Membrane</keyword>
<dbReference type="Gene3D" id="6.10.140.1340">
    <property type="match status" value="1"/>
</dbReference>
<dbReference type="InterPro" id="IPR036873">
    <property type="entry name" value="Rhodanese-like_dom_sf"/>
</dbReference>
<dbReference type="PANTHER" id="PTHR43031">
    <property type="entry name" value="FAD-DEPENDENT OXIDOREDUCTASE"/>
    <property type="match status" value="1"/>
</dbReference>
<dbReference type="PANTHER" id="PTHR43031:SF16">
    <property type="entry name" value="OXIDOREDUCTASE"/>
    <property type="match status" value="1"/>
</dbReference>
<comment type="caution">
    <text evidence="3">The sequence shown here is derived from an EMBL/GenBank/DDBJ whole genome shotgun (WGS) entry which is preliminary data.</text>
</comment>
<feature type="transmembrane region" description="Helical" evidence="1">
    <location>
        <begin position="117"/>
        <end position="135"/>
    </location>
</feature>
<dbReference type="Proteomes" id="UP000460157">
    <property type="component" value="Unassembled WGS sequence"/>
</dbReference>
<name>A0A7K1UHK1_9MICC</name>
<dbReference type="Gene3D" id="3.40.250.10">
    <property type="entry name" value="Rhodanese-like domain"/>
    <property type="match status" value="1"/>
</dbReference>
<feature type="domain" description="Rhodanese" evidence="2">
    <location>
        <begin position="16"/>
        <end position="106"/>
    </location>
</feature>
<dbReference type="OrthoDB" id="9800872at2"/>
<keyword evidence="4" id="KW-1185">Reference proteome</keyword>
<accession>A0A7K1UHK1</accession>
<organism evidence="3 4">
    <name type="scientific">Nesterenkonia alkaliphila</name>
    <dbReference type="NCBI Taxonomy" id="1463631"/>
    <lineage>
        <taxon>Bacteria</taxon>
        <taxon>Bacillati</taxon>
        <taxon>Actinomycetota</taxon>
        <taxon>Actinomycetes</taxon>
        <taxon>Micrococcales</taxon>
        <taxon>Micrococcaceae</taxon>
        <taxon>Nesterenkonia</taxon>
    </lineage>
</organism>
<dbReference type="InterPro" id="IPR050229">
    <property type="entry name" value="GlpE_sulfurtransferase"/>
</dbReference>
<protein>
    <submittedName>
        <fullName evidence="3">DUF2892 domain-containing protein</fullName>
    </submittedName>
</protein>
<sequence>MTVTYYAPEDLLQGDPSAPQVLIDVRTPAEFEAAHIKGSRNLPLDLLQKNPSAVASSLPGEVMLLCQSGARSHQAAQALSQAGADRLHMLNGGINAYVQAGGELLRGTPRWEMERQVRMGAGVLVTTGILASHFVSPKLKWLSFGVGSGLIFAAATNTCGMSYALSRMPWNRTAADPTLESALRDIPDITGTL</sequence>